<keyword evidence="6" id="KW-1185">Reference proteome</keyword>
<dbReference type="GO" id="GO:0005840">
    <property type="term" value="C:ribosome"/>
    <property type="evidence" value="ECO:0007669"/>
    <property type="project" value="UniProtKB-KW"/>
</dbReference>
<dbReference type="GO" id="GO:0006412">
    <property type="term" value="P:translation"/>
    <property type="evidence" value="ECO:0007669"/>
    <property type="project" value="InterPro"/>
</dbReference>
<dbReference type="Pfam" id="PF01778">
    <property type="entry name" value="Ribosomal_L28e"/>
    <property type="match status" value="1"/>
</dbReference>
<evidence type="ECO:0000256" key="1">
    <source>
        <dbReference type="ARBA" id="ARBA00007926"/>
    </source>
</evidence>
<evidence type="ECO:0000256" key="2">
    <source>
        <dbReference type="ARBA" id="ARBA00022980"/>
    </source>
</evidence>
<gene>
    <name evidence="5" type="ORF">IEQ34_025226</name>
</gene>
<dbReference type="AlphaFoldDB" id="A0AAV7FQQ9"/>
<protein>
    <recommendedName>
        <fullName evidence="4">Ribosomal eL28/Mak16 domain-containing protein</fullName>
    </recommendedName>
</protein>
<dbReference type="InterPro" id="IPR029004">
    <property type="entry name" value="Ribosomal_eL28/Mak16"/>
</dbReference>
<dbReference type="InterPro" id="IPR002672">
    <property type="entry name" value="Ribosomal_eL28"/>
</dbReference>
<organism evidence="5 6">
    <name type="scientific">Dendrobium chrysotoxum</name>
    <name type="common">Orchid</name>
    <dbReference type="NCBI Taxonomy" id="161865"/>
    <lineage>
        <taxon>Eukaryota</taxon>
        <taxon>Viridiplantae</taxon>
        <taxon>Streptophyta</taxon>
        <taxon>Embryophyta</taxon>
        <taxon>Tracheophyta</taxon>
        <taxon>Spermatophyta</taxon>
        <taxon>Magnoliopsida</taxon>
        <taxon>Liliopsida</taxon>
        <taxon>Asparagales</taxon>
        <taxon>Orchidaceae</taxon>
        <taxon>Epidendroideae</taxon>
        <taxon>Malaxideae</taxon>
        <taxon>Dendrobiinae</taxon>
        <taxon>Dendrobium</taxon>
    </lineage>
</organism>
<dbReference type="PANTHER" id="PTHR10544">
    <property type="entry name" value="60S RIBOSOMAL PROTEIN L28"/>
    <property type="match status" value="1"/>
</dbReference>
<comment type="caution">
    <text evidence="5">The sequence shown here is derived from an EMBL/GenBank/DDBJ whole genome shotgun (WGS) entry which is preliminary data.</text>
</comment>
<accession>A0AAV7FQQ9</accession>
<name>A0AAV7FQQ9_DENCH</name>
<feature type="domain" description="Ribosomal eL28/Mak16" evidence="4">
    <location>
        <begin position="7"/>
        <end position="115"/>
    </location>
</feature>
<dbReference type="GO" id="GO:1990904">
    <property type="term" value="C:ribonucleoprotein complex"/>
    <property type="evidence" value="ECO:0007669"/>
    <property type="project" value="UniProtKB-KW"/>
</dbReference>
<dbReference type="GO" id="GO:0003735">
    <property type="term" value="F:structural constituent of ribosome"/>
    <property type="evidence" value="ECO:0007669"/>
    <property type="project" value="InterPro"/>
</dbReference>
<evidence type="ECO:0000259" key="4">
    <source>
        <dbReference type="Pfam" id="PF01778"/>
    </source>
</evidence>
<dbReference type="Gene3D" id="3.30.390.110">
    <property type="match status" value="1"/>
</dbReference>
<evidence type="ECO:0000313" key="5">
    <source>
        <dbReference type="EMBL" id="KAH0445940.1"/>
    </source>
</evidence>
<keyword evidence="3" id="KW-0687">Ribonucleoprotein</keyword>
<evidence type="ECO:0000313" key="6">
    <source>
        <dbReference type="Proteomes" id="UP000775213"/>
    </source>
</evidence>
<dbReference type="Proteomes" id="UP000775213">
    <property type="component" value="Unassembled WGS sequence"/>
</dbReference>
<dbReference type="EMBL" id="JAGFBR010000311">
    <property type="protein sequence ID" value="KAH0445940.1"/>
    <property type="molecule type" value="Genomic_DNA"/>
</dbReference>
<keyword evidence="2" id="KW-0689">Ribosomal protein</keyword>
<evidence type="ECO:0000256" key="3">
    <source>
        <dbReference type="ARBA" id="ARBA00023274"/>
    </source>
</evidence>
<proteinExistence type="inferred from homology"/>
<comment type="similarity">
    <text evidence="1">Belongs to the eukaryotic ribosomal protein eL28 family.</text>
</comment>
<sequence>MSSTQDLQWLLTRKTSCFLVKQKGLARVFSREPNNLAQIHSYRYSGLVNDKNVSIEASKSGKGLVVSTKKADVAQNKIAGSRNTQSLKRGGPRHKAGAVAEIVGKKGYRSDLLKERLNDGLTKVKDDTHFLTRLAHPFRFTNRERCTNSCVLSPIADAVARASAISRVQQGGRKQPPAKKPVDVVHAKTVAL</sequence>
<reference evidence="5 6" key="1">
    <citation type="journal article" date="2021" name="Hortic Res">
        <title>Chromosome-scale assembly of the Dendrobium chrysotoxum genome enhances the understanding of orchid evolution.</title>
        <authorList>
            <person name="Zhang Y."/>
            <person name="Zhang G.Q."/>
            <person name="Zhang D."/>
            <person name="Liu X.D."/>
            <person name="Xu X.Y."/>
            <person name="Sun W.H."/>
            <person name="Yu X."/>
            <person name="Zhu X."/>
            <person name="Wang Z.W."/>
            <person name="Zhao X."/>
            <person name="Zhong W.Y."/>
            <person name="Chen H."/>
            <person name="Yin W.L."/>
            <person name="Huang T."/>
            <person name="Niu S.C."/>
            <person name="Liu Z.J."/>
        </authorList>
    </citation>
    <scope>NUCLEOTIDE SEQUENCE [LARGE SCALE GENOMIC DNA]</scope>
    <source>
        <strain evidence="5">Lindl</strain>
    </source>
</reference>